<dbReference type="SUPFAM" id="SSF53756">
    <property type="entry name" value="UDP-Glycosyltransferase/glycogen phosphorylase"/>
    <property type="match status" value="1"/>
</dbReference>
<dbReference type="AlphaFoldDB" id="A0A1M7GSF5"/>
<reference evidence="1 2" key="1">
    <citation type="submission" date="2016-11" db="EMBL/GenBank/DDBJ databases">
        <authorList>
            <person name="Jaros S."/>
            <person name="Januszkiewicz K."/>
            <person name="Wedrychowicz H."/>
        </authorList>
    </citation>
    <scope>NUCLEOTIDE SEQUENCE [LARGE SCALE GENOMIC DNA]</scope>
    <source>
        <strain evidence="1 2">BPI-34</strain>
    </source>
</reference>
<gene>
    <name evidence="1" type="ORF">SAMN04488494_1551</name>
</gene>
<sequence>MAIIKNIPNLAEVFEKERMKKVLFLIFHGFDPNNGISKKISYQVDAFKKCGMNVHLCYMDEKDTKKRIIDGNVIADYGNGLLSKILKRTDFSAISNYVKKNQIDLVYIRSNHNANMFTINMVKKMKAYGAKVVMEIPTYPYDNEYKAQGISRQIFQDKIFRNQLAKHLDAIVTFSDFDKIFGQRTIKISNGIDFDSVKMKTTINDTSKELNLIGVAEIHEWHGFDRIVRGLADYYSKPQDYLVEFHVVGYFFSKEIEDEFRKIISDNHMENYVILYGKKRGTELDNLFEKCDFGIGSLGRHRVGIDKIKTLKNREYAARGIPFIYSETDSDFDEKPYVLKATADESPIDINSIIYFYKNFNMASIEIRESIKTLSWENQMKIVINSILL</sequence>
<evidence type="ECO:0000313" key="1">
    <source>
        <dbReference type="EMBL" id="SHM19150.1"/>
    </source>
</evidence>
<dbReference type="Proteomes" id="UP000184280">
    <property type="component" value="Unassembled WGS sequence"/>
</dbReference>
<name>A0A1M7GSF5_XYLRU</name>
<proteinExistence type="predicted"/>
<accession>A0A1M7GSF5</accession>
<organism evidence="1 2">
    <name type="scientific">Xylanibacter ruminicola</name>
    <name type="common">Prevotella ruminicola</name>
    <dbReference type="NCBI Taxonomy" id="839"/>
    <lineage>
        <taxon>Bacteria</taxon>
        <taxon>Pseudomonadati</taxon>
        <taxon>Bacteroidota</taxon>
        <taxon>Bacteroidia</taxon>
        <taxon>Bacteroidales</taxon>
        <taxon>Prevotellaceae</taxon>
        <taxon>Xylanibacter</taxon>
    </lineage>
</organism>
<evidence type="ECO:0000313" key="2">
    <source>
        <dbReference type="Proteomes" id="UP000184280"/>
    </source>
</evidence>
<dbReference type="Gene3D" id="3.40.50.2000">
    <property type="entry name" value="Glycogen Phosphorylase B"/>
    <property type="match status" value="2"/>
</dbReference>
<protein>
    <submittedName>
        <fullName evidence="1">Uncharacterized protein</fullName>
    </submittedName>
</protein>
<dbReference type="EMBL" id="FRCJ01000002">
    <property type="protein sequence ID" value="SHM19150.1"/>
    <property type="molecule type" value="Genomic_DNA"/>
</dbReference>